<evidence type="ECO:0000313" key="6">
    <source>
        <dbReference type="Proteomes" id="UP001333818"/>
    </source>
</evidence>
<reference evidence="5" key="1">
    <citation type="submission" date="2024-01" db="EMBL/GenBank/DDBJ databases">
        <title>Bank of Algae and Cyanobacteria of the Azores (BACA) strain genomes.</title>
        <authorList>
            <person name="Luz R."/>
            <person name="Cordeiro R."/>
            <person name="Fonseca A."/>
            <person name="Goncalves V."/>
        </authorList>
    </citation>
    <scope>NUCLEOTIDE SEQUENCE</scope>
    <source>
        <strain evidence="5">BACA0141</strain>
    </source>
</reference>
<protein>
    <submittedName>
        <fullName evidence="5">Ankyrin repeat domain-containing protein</fullName>
    </submittedName>
</protein>
<dbReference type="PROSITE" id="PS50297">
    <property type="entry name" value="ANK_REP_REGION"/>
    <property type="match status" value="3"/>
</dbReference>
<dbReference type="GO" id="GO:0004842">
    <property type="term" value="F:ubiquitin-protein transferase activity"/>
    <property type="evidence" value="ECO:0007669"/>
    <property type="project" value="TreeGrafter"/>
</dbReference>
<feature type="repeat" description="ANK" evidence="3">
    <location>
        <begin position="176"/>
        <end position="208"/>
    </location>
</feature>
<keyword evidence="6" id="KW-1185">Reference proteome</keyword>
<comment type="caution">
    <text evidence="5">The sequence shown here is derived from an EMBL/GenBank/DDBJ whole genome shotgun (WGS) entry which is preliminary data.</text>
</comment>
<dbReference type="InterPro" id="IPR002110">
    <property type="entry name" value="Ankyrin_rpt"/>
</dbReference>
<feature type="repeat" description="ANK" evidence="3">
    <location>
        <begin position="143"/>
        <end position="175"/>
    </location>
</feature>
<keyword evidence="4" id="KW-1133">Transmembrane helix</keyword>
<feature type="transmembrane region" description="Helical" evidence="4">
    <location>
        <begin position="87"/>
        <end position="109"/>
    </location>
</feature>
<dbReference type="GO" id="GO:0085020">
    <property type="term" value="P:protein K6-linked ubiquitination"/>
    <property type="evidence" value="ECO:0007669"/>
    <property type="project" value="TreeGrafter"/>
</dbReference>
<keyword evidence="1" id="KW-0677">Repeat</keyword>
<accession>A0AAW9PX05</accession>
<evidence type="ECO:0000313" key="5">
    <source>
        <dbReference type="EMBL" id="MEE3719782.1"/>
    </source>
</evidence>
<evidence type="ECO:0000256" key="1">
    <source>
        <dbReference type="ARBA" id="ARBA00022737"/>
    </source>
</evidence>
<dbReference type="PRINTS" id="PR01415">
    <property type="entry name" value="ANKYRIN"/>
</dbReference>
<organism evidence="5 6">
    <name type="scientific">Tumidithrix elongata BACA0141</name>
    <dbReference type="NCBI Taxonomy" id="2716417"/>
    <lineage>
        <taxon>Bacteria</taxon>
        <taxon>Bacillati</taxon>
        <taxon>Cyanobacteriota</taxon>
        <taxon>Cyanophyceae</taxon>
        <taxon>Pseudanabaenales</taxon>
        <taxon>Pseudanabaenaceae</taxon>
        <taxon>Tumidithrix</taxon>
        <taxon>Tumidithrix elongata</taxon>
    </lineage>
</organism>
<feature type="transmembrane region" description="Helical" evidence="4">
    <location>
        <begin position="18"/>
        <end position="35"/>
    </location>
</feature>
<feature type="transmembrane region" description="Helical" evidence="4">
    <location>
        <begin position="42"/>
        <end position="62"/>
    </location>
</feature>
<dbReference type="AlphaFoldDB" id="A0AAW9PX05"/>
<dbReference type="PROSITE" id="PS50088">
    <property type="entry name" value="ANK_REPEAT"/>
    <property type="match status" value="3"/>
</dbReference>
<feature type="repeat" description="ANK" evidence="3">
    <location>
        <begin position="242"/>
        <end position="274"/>
    </location>
</feature>
<dbReference type="Gene3D" id="1.25.40.20">
    <property type="entry name" value="Ankyrin repeat-containing domain"/>
    <property type="match status" value="2"/>
</dbReference>
<keyword evidence="4" id="KW-0472">Membrane</keyword>
<dbReference type="Proteomes" id="UP001333818">
    <property type="component" value="Unassembled WGS sequence"/>
</dbReference>
<dbReference type="SMART" id="SM00248">
    <property type="entry name" value="ANK"/>
    <property type="match status" value="6"/>
</dbReference>
<keyword evidence="2 3" id="KW-0040">ANK repeat</keyword>
<keyword evidence="4" id="KW-0812">Transmembrane</keyword>
<sequence length="301" mass="33443">MTSIYTYLNPFKDDPDRLSLIILYFVLVFIGAITQKDLIKRILIIVVFTMPFLVSFLFPNTYSEYSETSQTSLENFLKEITTESNNYLTLIFLFLIAFTLMFVVPFLLFSHSKIYLYSQKGDLEGLKKELEKGSDPTKVHRLYRTSALQIASEVGHVNIVSFLLSKGALPNTQDTVGYSPLHAACGSGSLEIVCMLIAAGADVNIRAWNNGVTPLHLAVRNYPEILKVLIDAKADLNPKASSGMTPLHYAVLEKSYDSAVLLVNNGADVNIAMPDGLTPLEKAIQNQDTKMIEILKSHNAL</sequence>
<name>A0AAW9PX05_9CYAN</name>
<dbReference type="PANTHER" id="PTHR24171:SF8">
    <property type="entry name" value="BRCA1-ASSOCIATED RING DOMAIN PROTEIN 1"/>
    <property type="match status" value="1"/>
</dbReference>
<evidence type="ECO:0000256" key="4">
    <source>
        <dbReference type="SAM" id="Phobius"/>
    </source>
</evidence>
<dbReference type="PANTHER" id="PTHR24171">
    <property type="entry name" value="ANKYRIN REPEAT DOMAIN-CONTAINING PROTEIN 39-RELATED"/>
    <property type="match status" value="1"/>
</dbReference>
<dbReference type="Pfam" id="PF12796">
    <property type="entry name" value="Ank_2"/>
    <property type="match status" value="2"/>
</dbReference>
<dbReference type="SUPFAM" id="SSF48403">
    <property type="entry name" value="Ankyrin repeat"/>
    <property type="match status" value="1"/>
</dbReference>
<proteinExistence type="predicted"/>
<gene>
    <name evidence="5" type="ORF">V2H45_23855</name>
</gene>
<evidence type="ECO:0000256" key="2">
    <source>
        <dbReference type="ARBA" id="ARBA00023043"/>
    </source>
</evidence>
<dbReference type="EMBL" id="JAZBJZ010000170">
    <property type="protein sequence ID" value="MEE3719782.1"/>
    <property type="molecule type" value="Genomic_DNA"/>
</dbReference>
<dbReference type="RefSeq" id="WP_330486219.1">
    <property type="nucleotide sequence ID" value="NZ_JAZBJZ010000170.1"/>
</dbReference>
<evidence type="ECO:0000256" key="3">
    <source>
        <dbReference type="PROSITE-ProRule" id="PRU00023"/>
    </source>
</evidence>
<dbReference type="InterPro" id="IPR036770">
    <property type="entry name" value="Ankyrin_rpt-contain_sf"/>
</dbReference>